<name>A0ABD7A9R6_9PAST</name>
<feature type="transmembrane region" description="Helical" evidence="1">
    <location>
        <begin position="21"/>
        <end position="38"/>
    </location>
</feature>
<dbReference type="KEGG" id="mpeg:HV560_08500"/>
<dbReference type="EMBL" id="CP055305">
    <property type="protein sequence ID" value="QLB42850.1"/>
    <property type="molecule type" value="Genomic_DNA"/>
</dbReference>
<dbReference type="RefSeq" id="WP_176812650.1">
    <property type="nucleotide sequence ID" value="NZ_CP055305.1"/>
</dbReference>
<evidence type="ECO:0000256" key="1">
    <source>
        <dbReference type="SAM" id="Phobius"/>
    </source>
</evidence>
<dbReference type="Proteomes" id="UP000509784">
    <property type="component" value="Chromosome"/>
</dbReference>
<sequence>MTVKSTLESSFFKTKAGKMTLAFIVIMLAFALIMLGIYQVNNVFIHIGFVLMLLAMLYSPVDVFILNRKKN</sequence>
<keyword evidence="1" id="KW-0472">Membrane</keyword>
<evidence type="ECO:0000313" key="3">
    <source>
        <dbReference type="Proteomes" id="UP000509784"/>
    </source>
</evidence>
<proteinExistence type="predicted"/>
<protein>
    <submittedName>
        <fullName evidence="2">Uncharacterized protein</fullName>
    </submittedName>
</protein>
<accession>A0ABD7A9R6</accession>
<evidence type="ECO:0000313" key="2">
    <source>
        <dbReference type="EMBL" id="QLB42850.1"/>
    </source>
</evidence>
<keyword evidence="1" id="KW-0812">Transmembrane</keyword>
<reference evidence="2 3" key="1">
    <citation type="submission" date="2020-06" db="EMBL/GenBank/DDBJ databases">
        <title>Mannheimia pernigra sp. nov. isolated from bovine respiratory tract.</title>
        <authorList>
            <person name="Kuhnert P."/>
            <person name="Akarsu-Egger H."/>
        </authorList>
    </citation>
    <scope>NUCLEOTIDE SEQUENCE [LARGE SCALE GENOMIC DNA]</scope>
    <source>
        <strain evidence="2 3">17CN0883</strain>
    </source>
</reference>
<organism evidence="2 3">
    <name type="scientific">Mannheimia pernigra</name>
    <dbReference type="NCBI Taxonomy" id="111844"/>
    <lineage>
        <taxon>Bacteria</taxon>
        <taxon>Pseudomonadati</taxon>
        <taxon>Pseudomonadota</taxon>
        <taxon>Gammaproteobacteria</taxon>
        <taxon>Pasteurellales</taxon>
        <taxon>Pasteurellaceae</taxon>
        <taxon>Mannheimia</taxon>
    </lineage>
</organism>
<keyword evidence="1" id="KW-1133">Transmembrane helix</keyword>
<dbReference type="AlphaFoldDB" id="A0ABD7A9R6"/>
<gene>
    <name evidence="2" type="ORF">HV560_08500</name>
</gene>
<feature type="transmembrane region" description="Helical" evidence="1">
    <location>
        <begin position="44"/>
        <end position="66"/>
    </location>
</feature>